<dbReference type="HOGENOM" id="CLU_116617_3_2_5"/>
<feature type="domain" description="PIN" evidence="1">
    <location>
        <begin position="5"/>
        <end position="115"/>
    </location>
</feature>
<dbReference type="eggNOG" id="COG1569">
    <property type="taxonomic scope" value="Bacteria"/>
</dbReference>
<evidence type="ECO:0000313" key="3">
    <source>
        <dbReference type="Proteomes" id="UP000002586"/>
    </source>
</evidence>
<dbReference type="RefSeq" id="WP_011714700.1">
    <property type="nucleotide sequence ID" value="NC_008576.1"/>
</dbReference>
<dbReference type="Proteomes" id="UP000002586">
    <property type="component" value="Chromosome"/>
</dbReference>
<dbReference type="PANTHER" id="PTHR34610">
    <property type="entry name" value="SSL7007 PROTEIN"/>
    <property type="match status" value="1"/>
</dbReference>
<dbReference type="EMBL" id="CP000471">
    <property type="protein sequence ID" value="ABK45637.1"/>
    <property type="molecule type" value="Genomic_DNA"/>
</dbReference>
<dbReference type="InterPro" id="IPR002850">
    <property type="entry name" value="PIN_toxin-like"/>
</dbReference>
<proteinExistence type="predicted"/>
<dbReference type="AlphaFoldDB" id="A0LCE4"/>
<dbReference type="NCBIfam" id="TIGR00305">
    <property type="entry name" value="putative toxin-antitoxin system toxin component, PIN family"/>
    <property type="match status" value="1"/>
</dbReference>
<dbReference type="Pfam" id="PF13470">
    <property type="entry name" value="PIN_3"/>
    <property type="match status" value="1"/>
</dbReference>
<reference evidence="2 3" key="2">
    <citation type="journal article" date="2012" name="Int. J. Syst. Evol. Microbiol.">
        <title>Magnetococcus marinus gen. nov., sp. nov., a marine, magnetotactic bacterium that represents a novel lineage (Magnetococcaceae fam. nov.; Magnetococcales ord. nov.) at the base of the Alphaproteobacteria.</title>
        <authorList>
            <person name="Bazylinski D.A."/>
            <person name="Williams T.J."/>
            <person name="Lefevre C.T."/>
            <person name="Berg R.J."/>
            <person name="Zhang C.L."/>
            <person name="Bowser S.S."/>
            <person name="Dean A.J."/>
            <person name="Beveridge T.J."/>
        </authorList>
    </citation>
    <scope>NUCLEOTIDE SEQUENCE [LARGE SCALE GENOMIC DNA]</scope>
    <source>
        <strain evidence="3">ATCC BAA-1437 / JCM 17883 / MC-1</strain>
    </source>
</reference>
<gene>
    <name evidence="2" type="ordered locus">Mmc1_3147</name>
</gene>
<protein>
    <recommendedName>
        <fullName evidence="1">PIN domain-containing protein</fullName>
    </recommendedName>
</protein>
<evidence type="ECO:0000313" key="2">
    <source>
        <dbReference type="EMBL" id="ABK45637.1"/>
    </source>
</evidence>
<dbReference type="SUPFAM" id="SSF88723">
    <property type="entry name" value="PIN domain-like"/>
    <property type="match status" value="1"/>
</dbReference>
<reference evidence="3" key="1">
    <citation type="journal article" date="2009" name="Appl. Environ. Microbiol.">
        <title>Complete genome sequence of the chemolithoautotrophic marine magnetotactic coccus strain MC-1.</title>
        <authorList>
            <person name="Schubbe S."/>
            <person name="Williams T.J."/>
            <person name="Xie G."/>
            <person name="Kiss H.E."/>
            <person name="Brettin T.S."/>
            <person name="Martinez D."/>
            <person name="Ross C.A."/>
            <person name="Schuler D."/>
            <person name="Cox B.L."/>
            <person name="Nealson K.H."/>
            <person name="Bazylinski D.A."/>
        </authorList>
    </citation>
    <scope>NUCLEOTIDE SEQUENCE [LARGE SCALE GENOMIC DNA]</scope>
    <source>
        <strain evidence="3">ATCC BAA-1437 / JCM 17883 / MC-1</strain>
    </source>
</reference>
<name>A0LCE4_MAGMM</name>
<dbReference type="KEGG" id="mgm:Mmc1_3147"/>
<dbReference type="PANTHER" id="PTHR34610:SF4">
    <property type="entry name" value="SLL8027 PROTEIN"/>
    <property type="match status" value="1"/>
</dbReference>
<organism evidence="2 3">
    <name type="scientific">Magnetococcus marinus (strain ATCC BAA-1437 / JCM 17883 / MC-1)</name>
    <dbReference type="NCBI Taxonomy" id="156889"/>
    <lineage>
        <taxon>Bacteria</taxon>
        <taxon>Pseudomonadati</taxon>
        <taxon>Pseudomonadota</taxon>
        <taxon>Magnetococcia</taxon>
        <taxon>Magnetococcales</taxon>
        <taxon>Magnetococcaceae</taxon>
        <taxon>Magnetococcus</taxon>
    </lineage>
</organism>
<dbReference type="InterPro" id="IPR002716">
    <property type="entry name" value="PIN_dom"/>
</dbReference>
<evidence type="ECO:0000259" key="1">
    <source>
        <dbReference type="Pfam" id="PF13470"/>
    </source>
</evidence>
<sequence>MTPPRLVLDTNVLLSALLFHQGSVAWLRHAWQSDAVRPLASRDTTEELIRVLAYPKFKLTDGDREDLLGDYLPWCETITVPNKTPVPDCRDPFDRPFLALAVAAKADALVTGDKDLLALADNFKVPILTPAAFKERFDNNTKRKTKGD</sequence>
<keyword evidence="3" id="KW-1185">Reference proteome</keyword>
<dbReference type="InterPro" id="IPR029060">
    <property type="entry name" value="PIN-like_dom_sf"/>
</dbReference>
<accession>A0LCE4</accession>